<keyword evidence="1" id="KW-0645">Protease</keyword>
<dbReference type="GO" id="GO:0045892">
    <property type="term" value="P:negative regulation of DNA-templated transcription"/>
    <property type="evidence" value="ECO:0007669"/>
    <property type="project" value="InterPro"/>
</dbReference>
<feature type="domain" description="Bacteriophage CI repressor N-terminal" evidence="7">
    <location>
        <begin position="15"/>
        <end position="76"/>
    </location>
</feature>
<keyword evidence="4" id="KW-0238">DNA-binding</keyword>
<keyword evidence="9" id="KW-1185">Reference proteome</keyword>
<dbReference type="Gene3D" id="2.10.109.10">
    <property type="entry name" value="Umud Fragment, subunit A"/>
    <property type="match status" value="1"/>
</dbReference>
<dbReference type="AlphaFoldDB" id="A0A926NTG4"/>
<comment type="caution">
    <text evidence="8">The sequence shown here is derived from an EMBL/GenBank/DDBJ whole genome shotgun (WGS) entry which is preliminary data.</text>
</comment>
<protein>
    <submittedName>
        <fullName evidence="8">Helix-turn-helix domain-containing protein</fullName>
    </submittedName>
</protein>
<dbReference type="PANTHER" id="PTHR40661:SF3">
    <property type="entry name" value="FELS-1 PROPHAGE TRANSCRIPTIONAL REGULATOR"/>
    <property type="match status" value="1"/>
</dbReference>
<keyword evidence="2" id="KW-0378">Hydrolase</keyword>
<dbReference type="EMBL" id="JACWMX010000005">
    <property type="protein sequence ID" value="MBD1394297.1"/>
    <property type="molecule type" value="Genomic_DNA"/>
</dbReference>
<gene>
    <name evidence="8" type="ORF">IDJ76_14400</name>
</gene>
<evidence type="ECO:0000256" key="2">
    <source>
        <dbReference type="ARBA" id="ARBA00022801"/>
    </source>
</evidence>
<evidence type="ECO:0000256" key="1">
    <source>
        <dbReference type="ARBA" id="ARBA00022670"/>
    </source>
</evidence>
<dbReference type="RefSeq" id="WP_191164033.1">
    <property type="nucleotide sequence ID" value="NZ_JACWMX010000005.1"/>
</dbReference>
<evidence type="ECO:0000256" key="3">
    <source>
        <dbReference type="ARBA" id="ARBA00023015"/>
    </source>
</evidence>
<dbReference type="GO" id="GO:0003677">
    <property type="term" value="F:DNA binding"/>
    <property type="evidence" value="ECO:0007669"/>
    <property type="project" value="UniProtKB-KW"/>
</dbReference>
<dbReference type="PROSITE" id="PS00501">
    <property type="entry name" value="SPASE_I_1"/>
    <property type="match status" value="1"/>
</dbReference>
<evidence type="ECO:0000256" key="5">
    <source>
        <dbReference type="ARBA" id="ARBA00023163"/>
    </source>
</evidence>
<dbReference type="InterPro" id="IPR015927">
    <property type="entry name" value="Peptidase_S24_S26A/B/C"/>
</dbReference>
<dbReference type="InterPro" id="IPR010744">
    <property type="entry name" value="Phage_CI_N"/>
</dbReference>
<dbReference type="Pfam" id="PF00717">
    <property type="entry name" value="Peptidase_S24"/>
    <property type="match status" value="1"/>
</dbReference>
<feature type="domain" description="Peptidase S24/S26A/S26B/S26C" evidence="6">
    <location>
        <begin position="156"/>
        <end position="236"/>
    </location>
</feature>
<keyword evidence="5" id="KW-0804">Transcription</keyword>
<dbReference type="GO" id="GO:0016020">
    <property type="term" value="C:membrane"/>
    <property type="evidence" value="ECO:0007669"/>
    <property type="project" value="InterPro"/>
</dbReference>
<dbReference type="Pfam" id="PF07022">
    <property type="entry name" value="Phage_CI_repr"/>
    <property type="match status" value="1"/>
</dbReference>
<proteinExistence type="predicted"/>
<dbReference type="SUPFAM" id="SSF51306">
    <property type="entry name" value="LexA/Signal peptidase"/>
    <property type="match status" value="1"/>
</dbReference>
<dbReference type="Gene3D" id="1.10.260.40">
    <property type="entry name" value="lambda repressor-like DNA-binding domains"/>
    <property type="match status" value="1"/>
</dbReference>
<sequence length="290" mass="33557">MKNTQKEFILDKSLVLNKIKSYYQLKNDIDLANFLDIRPNTLSNWRARNSFDYEILYTKCVGIDANFLITGKGRMFRLNKTADALNEPEMEYTIDNNPEISKNDKTIFLTPQIVTVDGSGSENITYVPVKAAAGYLNGYKDREYIESLTSFNLPGLTNATYRAFEVSGDSMFPTLEDKEMVIGQWVEKLEYIREDRVHIVVTKNDGVVVKRLLNRIDKYGYIVAKSDAVNDRGLYKNKEIYPDDILEIWYAVWHGGFNFKSPSDLWKRQNNLEADLTDVLKRLNQLEEKL</sequence>
<dbReference type="InterPro" id="IPR036286">
    <property type="entry name" value="LexA/Signal_pep-like_sf"/>
</dbReference>
<name>A0A926NTG4_9SPHI</name>
<evidence type="ECO:0000256" key="4">
    <source>
        <dbReference type="ARBA" id="ARBA00023125"/>
    </source>
</evidence>
<dbReference type="CDD" id="cd06529">
    <property type="entry name" value="S24_LexA-like"/>
    <property type="match status" value="1"/>
</dbReference>
<evidence type="ECO:0000313" key="8">
    <source>
        <dbReference type="EMBL" id="MBD1394297.1"/>
    </source>
</evidence>
<dbReference type="InterPro" id="IPR039418">
    <property type="entry name" value="LexA-like"/>
</dbReference>
<evidence type="ECO:0000259" key="7">
    <source>
        <dbReference type="Pfam" id="PF07022"/>
    </source>
</evidence>
<dbReference type="PANTHER" id="PTHR40661">
    <property type="match status" value="1"/>
</dbReference>
<reference evidence="8" key="1">
    <citation type="submission" date="2020-09" db="EMBL/GenBank/DDBJ databases">
        <title>Novel species of Mucilaginibacter isolated from a glacier on the Tibetan Plateau.</title>
        <authorList>
            <person name="Liu Q."/>
            <person name="Xin Y.-H."/>
        </authorList>
    </citation>
    <scope>NUCLEOTIDE SEQUENCE</scope>
    <source>
        <strain evidence="8">ZB1P21</strain>
    </source>
</reference>
<dbReference type="GO" id="GO:0004252">
    <property type="term" value="F:serine-type endopeptidase activity"/>
    <property type="evidence" value="ECO:0007669"/>
    <property type="project" value="InterPro"/>
</dbReference>
<dbReference type="InterPro" id="IPR010982">
    <property type="entry name" value="Lambda_DNA-bd_dom_sf"/>
</dbReference>
<accession>A0A926NTG4</accession>
<keyword evidence="3" id="KW-0805">Transcription regulation</keyword>
<organism evidence="8 9">
    <name type="scientific">Mucilaginibacter glaciei</name>
    <dbReference type="NCBI Taxonomy" id="2772109"/>
    <lineage>
        <taxon>Bacteria</taxon>
        <taxon>Pseudomonadati</taxon>
        <taxon>Bacteroidota</taxon>
        <taxon>Sphingobacteriia</taxon>
        <taxon>Sphingobacteriales</taxon>
        <taxon>Sphingobacteriaceae</taxon>
        <taxon>Mucilaginibacter</taxon>
    </lineage>
</organism>
<evidence type="ECO:0000313" key="9">
    <source>
        <dbReference type="Proteomes" id="UP000619078"/>
    </source>
</evidence>
<dbReference type="InterPro" id="IPR019756">
    <property type="entry name" value="Pept_S26A_signal_pept_1_Ser-AS"/>
</dbReference>
<dbReference type="Proteomes" id="UP000619078">
    <property type="component" value="Unassembled WGS sequence"/>
</dbReference>
<evidence type="ECO:0000259" key="6">
    <source>
        <dbReference type="Pfam" id="PF00717"/>
    </source>
</evidence>
<dbReference type="GO" id="GO:0006508">
    <property type="term" value="P:proteolysis"/>
    <property type="evidence" value="ECO:0007669"/>
    <property type="project" value="UniProtKB-KW"/>
</dbReference>